<dbReference type="PANTHER" id="PTHR48104:SF30">
    <property type="entry name" value="METACASPASE-1"/>
    <property type="match status" value="1"/>
</dbReference>
<dbReference type="Gene3D" id="3.40.50.12660">
    <property type="match status" value="2"/>
</dbReference>
<reference evidence="2" key="1">
    <citation type="submission" date="2022-07" db="EMBL/GenBank/DDBJ databases">
        <title>Genome Sequence of Physisporinus lineatus.</title>
        <authorList>
            <person name="Buettner E."/>
        </authorList>
    </citation>
    <scope>NUCLEOTIDE SEQUENCE</scope>
    <source>
        <strain evidence="2">VT162</strain>
    </source>
</reference>
<dbReference type="InterPro" id="IPR050452">
    <property type="entry name" value="Metacaspase"/>
</dbReference>
<organism evidence="2 3">
    <name type="scientific">Meripilus lineatus</name>
    <dbReference type="NCBI Taxonomy" id="2056292"/>
    <lineage>
        <taxon>Eukaryota</taxon>
        <taxon>Fungi</taxon>
        <taxon>Dikarya</taxon>
        <taxon>Basidiomycota</taxon>
        <taxon>Agaricomycotina</taxon>
        <taxon>Agaricomycetes</taxon>
        <taxon>Polyporales</taxon>
        <taxon>Meripilaceae</taxon>
        <taxon>Meripilus</taxon>
    </lineage>
</organism>
<comment type="caution">
    <text evidence="2">The sequence shown here is derived from an EMBL/GenBank/DDBJ whole genome shotgun (WGS) entry which is preliminary data.</text>
</comment>
<protein>
    <submittedName>
        <fullName evidence="2">Uncharacterized protein</fullName>
    </submittedName>
</protein>
<dbReference type="AlphaFoldDB" id="A0AAD5YIQ2"/>
<dbReference type="EMBL" id="JANAWD010000021">
    <property type="protein sequence ID" value="KAJ3490857.1"/>
    <property type="molecule type" value="Genomic_DNA"/>
</dbReference>
<dbReference type="GO" id="GO:0006508">
    <property type="term" value="P:proteolysis"/>
    <property type="evidence" value="ECO:0007669"/>
    <property type="project" value="TreeGrafter"/>
</dbReference>
<comment type="similarity">
    <text evidence="1">Belongs to the peptidase C14B family.</text>
</comment>
<keyword evidence="3" id="KW-1185">Reference proteome</keyword>
<dbReference type="GO" id="GO:0005737">
    <property type="term" value="C:cytoplasm"/>
    <property type="evidence" value="ECO:0007669"/>
    <property type="project" value="TreeGrafter"/>
</dbReference>
<accession>A0AAD5YIQ2</accession>
<proteinExistence type="inferred from homology"/>
<evidence type="ECO:0000313" key="2">
    <source>
        <dbReference type="EMBL" id="KAJ3490857.1"/>
    </source>
</evidence>
<name>A0AAD5YIQ2_9APHY</name>
<dbReference type="Proteomes" id="UP001212997">
    <property type="component" value="Unassembled WGS sequence"/>
</dbReference>
<dbReference type="GO" id="GO:0004197">
    <property type="term" value="F:cysteine-type endopeptidase activity"/>
    <property type="evidence" value="ECO:0007669"/>
    <property type="project" value="TreeGrafter"/>
</dbReference>
<dbReference type="PANTHER" id="PTHR48104">
    <property type="entry name" value="METACASPASE-4"/>
    <property type="match status" value="1"/>
</dbReference>
<evidence type="ECO:0000313" key="3">
    <source>
        <dbReference type="Proteomes" id="UP001212997"/>
    </source>
</evidence>
<sequence length="343" mass="38890">MHTSTSSFALLVALRYHHSKYDVDELEAAYRDLSVVKTLLIEIYGYREENIVVMKDNGAVPLLQPTRANIIRVTEGKYLPDANPCDAHTRRHVADILPSDHRGFPTNGEVQPVSAHSEIPKTNPVEHVLLDNDLHRYLVDALPSGVVLNALVDSCHAGTILDLGYNYIFKFPWDNQRDNIKGAKKDLPDDWLETLEGKRYFRSQSYSSSNAGAHHGNSKRKGEVFLLSSNQDHERSWVSSDHSITSIVCAIIRERRGEITREELVKLAGERMRTKKDKLVQAFERDNKKREDGKPFKGVPYPHQGPKVRNFTLPYDLLTEVRSTFHVVVQQISLGQDRTAGTL</sequence>
<evidence type="ECO:0000256" key="1">
    <source>
        <dbReference type="ARBA" id="ARBA00009005"/>
    </source>
</evidence>
<gene>
    <name evidence="2" type="ORF">NLI96_g1112</name>
</gene>